<name>A0ABD0QVP9_CIRMR</name>
<dbReference type="Gene3D" id="3.40.50.300">
    <property type="entry name" value="P-loop containing nucleotide triphosphate hydrolases"/>
    <property type="match status" value="1"/>
</dbReference>
<reference evidence="1 2" key="1">
    <citation type="submission" date="2024-05" db="EMBL/GenBank/DDBJ databases">
        <title>Genome sequencing and assembly of Indian major carp, Cirrhinus mrigala (Hamilton, 1822).</title>
        <authorList>
            <person name="Mohindra V."/>
            <person name="Chowdhury L.M."/>
            <person name="Lal K."/>
            <person name="Jena J.K."/>
        </authorList>
    </citation>
    <scope>NUCLEOTIDE SEQUENCE [LARGE SCALE GENOMIC DNA]</scope>
    <source>
        <strain evidence="1">CM1030</strain>
        <tissue evidence="1">Blood</tissue>
    </source>
</reference>
<comment type="caution">
    <text evidence="1">The sequence shown here is derived from an EMBL/GenBank/DDBJ whole genome shotgun (WGS) entry which is preliminary data.</text>
</comment>
<dbReference type="SUPFAM" id="SSF52540">
    <property type="entry name" value="P-loop containing nucleoside triphosphate hydrolases"/>
    <property type="match status" value="1"/>
</dbReference>
<evidence type="ECO:0000313" key="1">
    <source>
        <dbReference type="EMBL" id="KAL0189867.1"/>
    </source>
</evidence>
<dbReference type="PROSITE" id="PS00675">
    <property type="entry name" value="SIGMA54_INTERACT_1"/>
    <property type="match status" value="1"/>
</dbReference>
<keyword evidence="2" id="KW-1185">Reference proteome</keyword>
<dbReference type="PANTHER" id="PTHR32046">
    <property type="entry name" value="G DOMAIN-CONTAINING PROTEIN"/>
    <property type="match status" value="1"/>
</dbReference>
<feature type="non-terminal residue" evidence="1">
    <location>
        <position position="103"/>
    </location>
</feature>
<gene>
    <name evidence="1" type="ORF">M9458_016966</name>
</gene>
<proteinExistence type="predicted"/>
<sequence>MPILKLLCCRSHHDVTLIHPGPPALYQLNTERKYIDGTDRKVRRWTYGRRDRNKQNKVILLVGETGAGKTTMINTMTNYLLGVKFEDEVFYQITEDEKHEDQS</sequence>
<evidence type="ECO:0000313" key="2">
    <source>
        <dbReference type="Proteomes" id="UP001529510"/>
    </source>
</evidence>
<organism evidence="1 2">
    <name type="scientific">Cirrhinus mrigala</name>
    <name type="common">Mrigala</name>
    <dbReference type="NCBI Taxonomy" id="683832"/>
    <lineage>
        <taxon>Eukaryota</taxon>
        <taxon>Metazoa</taxon>
        <taxon>Chordata</taxon>
        <taxon>Craniata</taxon>
        <taxon>Vertebrata</taxon>
        <taxon>Euteleostomi</taxon>
        <taxon>Actinopterygii</taxon>
        <taxon>Neopterygii</taxon>
        <taxon>Teleostei</taxon>
        <taxon>Ostariophysi</taxon>
        <taxon>Cypriniformes</taxon>
        <taxon>Cyprinidae</taxon>
        <taxon>Labeoninae</taxon>
        <taxon>Labeonini</taxon>
        <taxon>Cirrhinus</taxon>
    </lineage>
</organism>
<dbReference type="EMBL" id="JAMKFB020000007">
    <property type="protein sequence ID" value="KAL0189867.1"/>
    <property type="molecule type" value="Genomic_DNA"/>
</dbReference>
<dbReference type="InterPro" id="IPR025662">
    <property type="entry name" value="Sigma_54_int_dom_ATP-bd_1"/>
</dbReference>
<protein>
    <submittedName>
        <fullName evidence="1">Uncharacterized protein</fullName>
    </submittedName>
</protein>
<dbReference type="InterPro" id="IPR027417">
    <property type="entry name" value="P-loop_NTPase"/>
</dbReference>
<accession>A0ABD0QVP9</accession>
<dbReference type="Proteomes" id="UP001529510">
    <property type="component" value="Unassembled WGS sequence"/>
</dbReference>
<dbReference type="PANTHER" id="PTHR32046:SF11">
    <property type="entry name" value="IMMUNE-ASSOCIATED NUCLEOTIDE-BINDING PROTEIN 10-LIKE"/>
    <property type="match status" value="1"/>
</dbReference>
<dbReference type="AlphaFoldDB" id="A0ABD0QVP9"/>